<keyword evidence="3" id="KW-1185">Reference proteome</keyword>
<dbReference type="InterPro" id="IPR036397">
    <property type="entry name" value="RNaseH_sf"/>
</dbReference>
<reference evidence="2" key="1">
    <citation type="journal article" date="2018" name="Genome Biol. Evol.">
        <title>Genomics and development of Lentinus tigrinus, a white-rot wood-decaying mushroom with dimorphic fruiting bodies.</title>
        <authorList>
            <person name="Wu B."/>
            <person name="Xu Z."/>
            <person name="Knudson A."/>
            <person name="Carlson A."/>
            <person name="Chen N."/>
            <person name="Kovaka S."/>
            <person name="LaButti K."/>
            <person name="Lipzen A."/>
            <person name="Pennachio C."/>
            <person name="Riley R."/>
            <person name="Schakwitz W."/>
            <person name="Umezawa K."/>
            <person name="Ohm R.A."/>
            <person name="Grigoriev I.V."/>
            <person name="Nagy L.G."/>
            <person name="Gibbons J."/>
            <person name="Hibbett D."/>
        </authorList>
    </citation>
    <scope>NUCLEOTIDE SEQUENCE [LARGE SCALE GENOMIC DNA]</scope>
    <source>
        <strain evidence="2">ALCF2SS1-6</strain>
    </source>
</reference>
<accession>A0A5C2SY26</accession>
<evidence type="ECO:0000313" key="2">
    <source>
        <dbReference type="EMBL" id="RPD67518.1"/>
    </source>
</evidence>
<dbReference type="Proteomes" id="UP000313359">
    <property type="component" value="Unassembled WGS sequence"/>
</dbReference>
<dbReference type="EMBL" id="ML122250">
    <property type="protein sequence ID" value="RPD67518.1"/>
    <property type="molecule type" value="Genomic_DNA"/>
</dbReference>
<proteinExistence type="predicted"/>
<feature type="compositionally biased region" description="Basic and acidic residues" evidence="1">
    <location>
        <begin position="225"/>
        <end position="241"/>
    </location>
</feature>
<protein>
    <submittedName>
        <fullName evidence="2">Uncharacterized protein</fullName>
    </submittedName>
</protein>
<feature type="non-terminal residue" evidence="2">
    <location>
        <position position="1"/>
    </location>
</feature>
<dbReference type="OrthoDB" id="3219745at2759"/>
<gene>
    <name evidence="2" type="ORF">L227DRAFT_491254</name>
</gene>
<dbReference type="GO" id="GO:0003676">
    <property type="term" value="F:nucleic acid binding"/>
    <property type="evidence" value="ECO:0007669"/>
    <property type="project" value="InterPro"/>
</dbReference>
<dbReference type="Gene3D" id="3.30.420.10">
    <property type="entry name" value="Ribonuclease H-like superfamily/Ribonuclease H"/>
    <property type="match status" value="1"/>
</dbReference>
<dbReference type="STRING" id="1328759.A0A5C2SY26"/>
<evidence type="ECO:0000256" key="1">
    <source>
        <dbReference type="SAM" id="MobiDB-lite"/>
    </source>
</evidence>
<feature type="region of interest" description="Disordered" evidence="1">
    <location>
        <begin position="207"/>
        <end position="241"/>
    </location>
</feature>
<name>A0A5C2SY26_9APHY</name>
<organism evidence="2 3">
    <name type="scientific">Lentinus tigrinus ALCF2SS1-6</name>
    <dbReference type="NCBI Taxonomy" id="1328759"/>
    <lineage>
        <taxon>Eukaryota</taxon>
        <taxon>Fungi</taxon>
        <taxon>Dikarya</taxon>
        <taxon>Basidiomycota</taxon>
        <taxon>Agaricomycotina</taxon>
        <taxon>Agaricomycetes</taxon>
        <taxon>Polyporales</taxon>
        <taxon>Polyporaceae</taxon>
        <taxon>Lentinus</taxon>
    </lineage>
</organism>
<evidence type="ECO:0000313" key="3">
    <source>
        <dbReference type="Proteomes" id="UP000313359"/>
    </source>
</evidence>
<sequence>QALYKAAGGDQSKWSQHVHHVLWADRITVRRRMGCSPFFAATGCHPVLPLDVFEATYLMPTPTTLIPTAELIGARARALARRQEDLAIIYSKVYESRLAAARQLERDHASTIHDFDFQRGALVLMRNTAIEKSLNRKMRPRYLGPYVVLSRNRGGAYILCELDGSVLDRPVAAFRLLPYLARERIDLPWLDDGDHIDISTARLREMEASTSLGDDEELQEDSDAQDAHAHEDVETHELDEE</sequence>
<feature type="compositionally biased region" description="Acidic residues" evidence="1">
    <location>
        <begin position="213"/>
        <end position="224"/>
    </location>
</feature>
<dbReference type="AlphaFoldDB" id="A0A5C2SY26"/>